<dbReference type="Pfam" id="PF00856">
    <property type="entry name" value="SET"/>
    <property type="match status" value="1"/>
</dbReference>
<dbReference type="InterPro" id="IPR046341">
    <property type="entry name" value="SET_dom_sf"/>
</dbReference>
<sequence>MAGRPASPTSTSSTLSCITVATAQESPDPMSASPPGSTPPTSLGDEASIASDATIKMDQLVEGPESPEESTPIKQQPEDIPMPGVAPEETPQSVGRRSSRRQSGKVATYNVQILAGTAIHTPTKYLQKHHGNVYRGGSQGAVAAAAGANNTEVQEERSAEPQGTRESIDPVEQQIANEIAQDAHRRKSSRVDLRKEAIKNKMAATGSALAKRGQEMFSNGKDRIQQALGGSSQDSEKNSTKAIAKSSTKRSRPSTATEPEDLEEQPQQEQEFAKPKRKKWEEQGLYVGQHRGFDPRLTEGQNRQKRRLQPKENKALPLPLFNGERLLSGNPQENHRDFKLPFDVFSPLPRKIKVDGWVKLSKNRFVGDASSVWKKSNHQDGSKCYCSPEDGCGVSCHNRSMYYECNDSNCNLTPEECGNRPFAELKKRAKGNRYDYGVEVVETKDRGFGVRAMRSFDPYQIIVEYAGEIITQGECERRMKNEYKKNKCYYLMSFDNKTIIDATRGTIARFVNHSCEPNCEMIKWTVGTEPRMALFAGARGIMTGEELTYDYNFDPFSSKNIQICKCGTASCRGVLGPKPKDQGKDRKNAATSFITGTKRKIQEVLGSRGSGSAPSSPNKRQKTTSFASVALTKVQNALAETAASRAKAEKDAIEAAAQKMSREERANRRHSTHSAPVTLTSQTTSKVVTNEISRSITHGSNKVITKVSRASFPATTKRTTVSFLHKEPKPGQLRPVNKVGGMSSALQRHASALKDKSRLLSRSKTKSKIASKPPSKTPSKEAGAPSKSRSKVTASLVKPAPSQDILITASSLRSSLSAKFRQSTLTFDPMPAESSATPVVNKPINTDKIEEKDDDDDDDDDDDIVEEADPEELEKEMETILLEDEEEDEIDVDVDDEGKDIDEDTAEDEDEEDRSSSEEEFEPTRYIKKITAKQVQAAADGVVKETIAGSVRAQRRAAAVVARTSLGSLVEEGIGGDE</sequence>
<evidence type="ECO:0000259" key="11">
    <source>
        <dbReference type="PROSITE" id="PS51215"/>
    </source>
</evidence>
<keyword evidence="13" id="KW-1185">Reference proteome</keyword>
<keyword evidence="5" id="KW-0808">Transferase</keyword>
<reference evidence="12" key="1">
    <citation type="journal article" date="2020" name="Stud. Mycol.">
        <title>101 Dothideomycetes genomes: a test case for predicting lifestyles and emergence of pathogens.</title>
        <authorList>
            <person name="Haridas S."/>
            <person name="Albert R."/>
            <person name="Binder M."/>
            <person name="Bloem J."/>
            <person name="Labutti K."/>
            <person name="Salamov A."/>
            <person name="Andreopoulos B."/>
            <person name="Baker S."/>
            <person name="Barry K."/>
            <person name="Bills G."/>
            <person name="Bluhm B."/>
            <person name="Cannon C."/>
            <person name="Castanera R."/>
            <person name="Culley D."/>
            <person name="Daum C."/>
            <person name="Ezra D."/>
            <person name="Gonzalez J."/>
            <person name="Henrissat B."/>
            <person name="Kuo A."/>
            <person name="Liang C."/>
            <person name="Lipzen A."/>
            <person name="Lutzoni F."/>
            <person name="Magnuson J."/>
            <person name="Mondo S."/>
            <person name="Nolan M."/>
            <person name="Ohm R."/>
            <person name="Pangilinan J."/>
            <person name="Park H.-J."/>
            <person name="Ramirez L."/>
            <person name="Alfaro M."/>
            <person name="Sun H."/>
            <person name="Tritt A."/>
            <person name="Yoshinaga Y."/>
            <person name="Zwiers L.-H."/>
            <person name="Turgeon B."/>
            <person name="Goodwin S."/>
            <person name="Spatafora J."/>
            <person name="Crous P."/>
            <person name="Grigoriev I."/>
        </authorList>
    </citation>
    <scope>NUCLEOTIDE SEQUENCE</scope>
    <source>
        <strain evidence="12">ATCC 74209</strain>
    </source>
</reference>
<keyword evidence="7" id="KW-0539">Nucleus</keyword>
<dbReference type="Proteomes" id="UP000799536">
    <property type="component" value="Unassembled WGS sequence"/>
</dbReference>
<evidence type="ECO:0000256" key="6">
    <source>
        <dbReference type="ARBA" id="ARBA00022691"/>
    </source>
</evidence>
<dbReference type="InterPro" id="IPR003616">
    <property type="entry name" value="Post-SET_dom"/>
</dbReference>
<dbReference type="EMBL" id="ML993848">
    <property type="protein sequence ID" value="KAF2205891.1"/>
    <property type="molecule type" value="Genomic_DNA"/>
</dbReference>
<evidence type="ECO:0000313" key="13">
    <source>
        <dbReference type="Proteomes" id="UP000799536"/>
    </source>
</evidence>
<feature type="domain" description="SET" evidence="9">
    <location>
        <begin position="436"/>
        <end position="552"/>
    </location>
</feature>
<proteinExistence type="predicted"/>
<evidence type="ECO:0000259" key="10">
    <source>
        <dbReference type="PROSITE" id="PS50868"/>
    </source>
</evidence>
<evidence type="ECO:0000259" key="9">
    <source>
        <dbReference type="PROSITE" id="PS50280"/>
    </source>
</evidence>
<dbReference type="InterPro" id="IPR050777">
    <property type="entry name" value="SET2_Histone-Lys_MeTrsfase"/>
</dbReference>
<keyword evidence="3" id="KW-0158">Chromosome</keyword>
<protein>
    <recommendedName>
        <fullName evidence="14">SET domain-containing protein</fullName>
    </recommendedName>
</protein>
<evidence type="ECO:0008006" key="14">
    <source>
        <dbReference type="Google" id="ProtNLM"/>
    </source>
</evidence>
<feature type="region of interest" description="Disordered" evidence="8">
    <location>
        <begin position="603"/>
        <end position="623"/>
    </location>
</feature>
<feature type="region of interest" description="Disordered" evidence="8">
    <location>
        <begin position="204"/>
        <end position="317"/>
    </location>
</feature>
<feature type="compositionally biased region" description="Basic and acidic residues" evidence="8">
    <location>
        <begin position="271"/>
        <end position="282"/>
    </location>
</feature>
<dbReference type="PROSITE" id="PS50868">
    <property type="entry name" value="POST_SET"/>
    <property type="match status" value="1"/>
</dbReference>
<dbReference type="SUPFAM" id="SSF82199">
    <property type="entry name" value="SET domain"/>
    <property type="match status" value="1"/>
</dbReference>
<feature type="compositionally biased region" description="Low complexity" evidence="8">
    <location>
        <begin position="29"/>
        <end position="42"/>
    </location>
</feature>
<evidence type="ECO:0000256" key="2">
    <source>
        <dbReference type="ARBA" id="ARBA00004286"/>
    </source>
</evidence>
<keyword evidence="4" id="KW-0489">Methyltransferase</keyword>
<evidence type="ECO:0000313" key="12">
    <source>
        <dbReference type="EMBL" id="KAF2205891.1"/>
    </source>
</evidence>
<dbReference type="InterPro" id="IPR006560">
    <property type="entry name" value="AWS_dom"/>
</dbReference>
<evidence type="ECO:0000256" key="1">
    <source>
        <dbReference type="ARBA" id="ARBA00004123"/>
    </source>
</evidence>
<dbReference type="GO" id="GO:0005694">
    <property type="term" value="C:chromosome"/>
    <property type="evidence" value="ECO:0007669"/>
    <property type="project" value="UniProtKB-SubCell"/>
</dbReference>
<evidence type="ECO:0000256" key="8">
    <source>
        <dbReference type="SAM" id="MobiDB-lite"/>
    </source>
</evidence>
<dbReference type="GO" id="GO:0032259">
    <property type="term" value="P:methylation"/>
    <property type="evidence" value="ECO:0007669"/>
    <property type="project" value="UniProtKB-KW"/>
</dbReference>
<feature type="compositionally biased region" description="Low complexity" evidence="8">
    <location>
        <begin position="606"/>
        <end position="617"/>
    </location>
</feature>
<dbReference type="GO" id="GO:0042054">
    <property type="term" value="F:histone methyltransferase activity"/>
    <property type="evidence" value="ECO:0007669"/>
    <property type="project" value="InterPro"/>
</dbReference>
<feature type="compositionally biased region" description="Basic and acidic residues" evidence="8">
    <location>
        <begin position="914"/>
        <end position="924"/>
    </location>
</feature>
<evidence type="ECO:0000256" key="4">
    <source>
        <dbReference type="ARBA" id="ARBA00022603"/>
    </source>
</evidence>
<feature type="domain" description="AWS" evidence="11">
    <location>
        <begin position="379"/>
        <end position="426"/>
    </location>
</feature>
<feature type="compositionally biased region" description="Basic residues" evidence="8">
    <location>
        <begin position="759"/>
        <end position="769"/>
    </location>
</feature>
<feature type="compositionally biased region" description="Low complexity" evidence="8">
    <location>
        <begin position="7"/>
        <end position="16"/>
    </location>
</feature>
<dbReference type="PROSITE" id="PS51257">
    <property type="entry name" value="PROKAR_LIPOPROTEIN"/>
    <property type="match status" value="1"/>
</dbReference>
<dbReference type="Gene3D" id="2.170.270.10">
    <property type="entry name" value="SET domain"/>
    <property type="match status" value="1"/>
</dbReference>
<feature type="region of interest" description="Disordered" evidence="8">
    <location>
        <begin position="179"/>
        <end position="198"/>
    </location>
</feature>
<gene>
    <name evidence="12" type="ORF">GQ43DRAFT_467746</name>
</gene>
<feature type="region of interest" description="Disordered" evidence="8">
    <location>
        <begin position="1"/>
        <end position="106"/>
    </location>
</feature>
<dbReference type="SMART" id="SM00317">
    <property type="entry name" value="SET"/>
    <property type="match status" value="1"/>
</dbReference>
<feature type="region of interest" description="Disordered" evidence="8">
    <location>
        <begin position="144"/>
        <end position="170"/>
    </location>
</feature>
<dbReference type="PANTHER" id="PTHR22884">
    <property type="entry name" value="SET DOMAIN PROTEINS"/>
    <property type="match status" value="1"/>
</dbReference>
<accession>A0A9P4JUN2</accession>
<dbReference type="OrthoDB" id="422362at2759"/>
<dbReference type="AlphaFoldDB" id="A0A9P4JUN2"/>
<dbReference type="PROSITE" id="PS51215">
    <property type="entry name" value="AWS"/>
    <property type="match status" value="1"/>
</dbReference>
<feature type="region of interest" description="Disordered" evidence="8">
    <location>
        <begin position="826"/>
        <end position="924"/>
    </location>
</feature>
<evidence type="ECO:0000256" key="7">
    <source>
        <dbReference type="ARBA" id="ARBA00023242"/>
    </source>
</evidence>
<dbReference type="InterPro" id="IPR001214">
    <property type="entry name" value="SET_dom"/>
</dbReference>
<feature type="region of interest" description="Disordered" evidence="8">
    <location>
        <begin position="650"/>
        <end position="675"/>
    </location>
</feature>
<comment type="caution">
    <text evidence="12">The sequence shown here is derived from an EMBL/GenBank/DDBJ whole genome shotgun (WGS) entry which is preliminary data.</text>
</comment>
<dbReference type="FunFam" id="2.170.270.10:FF:000037">
    <property type="entry name" value="Histone-lysine N-methyltransferase"/>
    <property type="match status" value="1"/>
</dbReference>
<dbReference type="PROSITE" id="PS50280">
    <property type="entry name" value="SET"/>
    <property type="match status" value="1"/>
</dbReference>
<comment type="subcellular location">
    <subcellularLocation>
        <location evidence="2">Chromosome</location>
    </subcellularLocation>
    <subcellularLocation>
        <location evidence="1">Nucleus</location>
    </subcellularLocation>
</comment>
<feature type="compositionally biased region" description="Acidic residues" evidence="8">
    <location>
        <begin position="852"/>
        <end position="913"/>
    </location>
</feature>
<evidence type="ECO:0000256" key="3">
    <source>
        <dbReference type="ARBA" id="ARBA00022454"/>
    </source>
</evidence>
<feature type="compositionally biased region" description="Basic and acidic residues" evidence="8">
    <location>
        <begin position="189"/>
        <end position="198"/>
    </location>
</feature>
<evidence type="ECO:0000256" key="5">
    <source>
        <dbReference type="ARBA" id="ARBA00022679"/>
    </source>
</evidence>
<feature type="region of interest" description="Disordered" evidence="8">
    <location>
        <begin position="749"/>
        <end position="803"/>
    </location>
</feature>
<organism evidence="12 13">
    <name type="scientific">Delitschia confertaspora ATCC 74209</name>
    <dbReference type="NCBI Taxonomy" id="1513339"/>
    <lineage>
        <taxon>Eukaryota</taxon>
        <taxon>Fungi</taxon>
        <taxon>Dikarya</taxon>
        <taxon>Ascomycota</taxon>
        <taxon>Pezizomycotina</taxon>
        <taxon>Dothideomycetes</taxon>
        <taxon>Pleosporomycetidae</taxon>
        <taxon>Pleosporales</taxon>
        <taxon>Delitschiaceae</taxon>
        <taxon>Delitschia</taxon>
    </lineage>
</organism>
<keyword evidence="6" id="KW-0949">S-adenosyl-L-methionine</keyword>
<dbReference type="GO" id="GO:0005634">
    <property type="term" value="C:nucleus"/>
    <property type="evidence" value="ECO:0007669"/>
    <property type="project" value="UniProtKB-SubCell"/>
</dbReference>
<feature type="domain" description="Post-SET" evidence="10">
    <location>
        <begin position="560"/>
        <end position="576"/>
    </location>
</feature>
<name>A0A9P4JUN2_9PLEO</name>